<keyword evidence="1" id="KW-0479">Metal-binding</keyword>
<dbReference type="PROSITE" id="PS50966">
    <property type="entry name" value="ZF_SWIM"/>
    <property type="match status" value="1"/>
</dbReference>
<dbReference type="PROSITE" id="PS50158">
    <property type="entry name" value="ZF_CCHC"/>
    <property type="match status" value="1"/>
</dbReference>
<feature type="domain" description="CCHC-type" evidence="7">
    <location>
        <begin position="182"/>
        <end position="197"/>
    </location>
</feature>
<evidence type="ECO:0000256" key="1">
    <source>
        <dbReference type="ARBA" id="ARBA00022723"/>
    </source>
</evidence>
<keyword evidence="10" id="KW-1185">Reference proteome</keyword>
<keyword evidence="3" id="KW-0862">Zinc</keyword>
<evidence type="ECO:0000313" key="9">
    <source>
        <dbReference type="EMBL" id="KAJ8428401.1"/>
    </source>
</evidence>
<dbReference type="InterPro" id="IPR006564">
    <property type="entry name" value="Znf_PMZ"/>
</dbReference>
<dbReference type="Proteomes" id="UP001153076">
    <property type="component" value="Unassembled WGS sequence"/>
</dbReference>
<dbReference type="InterPro" id="IPR007527">
    <property type="entry name" value="Znf_SWIM"/>
</dbReference>
<evidence type="ECO:0000313" key="10">
    <source>
        <dbReference type="Proteomes" id="UP001153076"/>
    </source>
</evidence>
<dbReference type="AlphaFoldDB" id="A0A9Q1GZT5"/>
<dbReference type="GO" id="GO:0008270">
    <property type="term" value="F:zinc ion binding"/>
    <property type="evidence" value="ECO:0007669"/>
    <property type="project" value="UniProtKB-KW"/>
</dbReference>
<accession>A0A9Q1GZT5</accession>
<name>A0A9Q1GZT5_9CARY</name>
<dbReference type="InterPro" id="IPR036875">
    <property type="entry name" value="Znf_CCHC_sf"/>
</dbReference>
<evidence type="ECO:0000256" key="6">
    <source>
        <dbReference type="SAM" id="Phobius"/>
    </source>
</evidence>
<feature type="transmembrane region" description="Helical" evidence="6">
    <location>
        <begin position="365"/>
        <end position="385"/>
    </location>
</feature>
<evidence type="ECO:0000256" key="4">
    <source>
        <dbReference type="PROSITE-ProRule" id="PRU00047"/>
    </source>
</evidence>
<reference evidence="9" key="1">
    <citation type="submission" date="2022-04" db="EMBL/GenBank/DDBJ databases">
        <title>Carnegiea gigantea Genome sequencing and assembly v2.</title>
        <authorList>
            <person name="Copetti D."/>
            <person name="Sanderson M.J."/>
            <person name="Burquez A."/>
            <person name="Wojciechowski M.F."/>
        </authorList>
    </citation>
    <scope>NUCLEOTIDE SEQUENCE</scope>
    <source>
        <strain evidence="9">SGP5-SGP5p</strain>
        <tissue evidence="9">Aerial part</tissue>
    </source>
</reference>
<dbReference type="OrthoDB" id="8026949at2759"/>
<dbReference type="InterPro" id="IPR001878">
    <property type="entry name" value="Znf_CCHC"/>
</dbReference>
<feature type="domain" description="SWIM-type" evidence="8">
    <location>
        <begin position="57"/>
        <end position="99"/>
    </location>
</feature>
<feature type="region of interest" description="Disordered" evidence="5">
    <location>
        <begin position="151"/>
        <end position="178"/>
    </location>
</feature>
<keyword evidence="6" id="KW-1133">Transmembrane helix</keyword>
<dbReference type="PANTHER" id="PTHR31973:SF187">
    <property type="entry name" value="MUTATOR TRANSPOSASE MUDRA PROTEIN"/>
    <property type="match status" value="1"/>
</dbReference>
<dbReference type="SMART" id="SM00575">
    <property type="entry name" value="ZnF_PMZ"/>
    <property type="match status" value="1"/>
</dbReference>
<comment type="caution">
    <text evidence="9">The sequence shown here is derived from an EMBL/GenBank/DDBJ whole genome shotgun (WGS) entry which is preliminary data.</text>
</comment>
<dbReference type="Pfam" id="PF04434">
    <property type="entry name" value="SWIM"/>
    <property type="match status" value="1"/>
</dbReference>
<evidence type="ECO:0000259" key="8">
    <source>
        <dbReference type="PROSITE" id="PS50966"/>
    </source>
</evidence>
<evidence type="ECO:0000256" key="2">
    <source>
        <dbReference type="ARBA" id="ARBA00022771"/>
    </source>
</evidence>
<evidence type="ECO:0000259" key="7">
    <source>
        <dbReference type="PROSITE" id="PS50158"/>
    </source>
</evidence>
<evidence type="ECO:0000256" key="3">
    <source>
        <dbReference type="ARBA" id="ARBA00022833"/>
    </source>
</evidence>
<evidence type="ECO:0000256" key="5">
    <source>
        <dbReference type="SAM" id="MobiDB-lite"/>
    </source>
</evidence>
<keyword evidence="6" id="KW-0812">Transmembrane</keyword>
<organism evidence="9 10">
    <name type="scientific">Carnegiea gigantea</name>
    <dbReference type="NCBI Taxonomy" id="171969"/>
    <lineage>
        <taxon>Eukaryota</taxon>
        <taxon>Viridiplantae</taxon>
        <taxon>Streptophyta</taxon>
        <taxon>Embryophyta</taxon>
        <taxon>Tracheophyta</taxon>
        <taxon>Spermatophyta</taxon>
        <taxon>Magnoliopsida</taxon>
        <taxon>eudicotyledons</taxon>
        <taxon>Gunneridae</taxon>
        <taxon>Pentapetalae</taxon>
        <taxon>Caryophyllales</taxon>
        <taxon>Cactineae</taxon>
        <taxon>Cactaceae</taxon>
        <taxon>Cactoideae</taxon>
        <taxon>Echinocereeae</taxon>
        <taxon>Carnegiea</taxon>
    </lineage>
</organism>
<dbReference type="SUPFAM" id="SSF57756">
    <property type="entry name" value="Retrovirus zinc finger-like domains"/>
    <property type="match status" value="1"/>
</dbReference>
<keyword evidence="2 4" id="KW-0863">Zinc-finger</keyword>
<protein>
    <recommendedName>
        <fullName evidence="11">SWIM-type domain-containing protein</fullName>
    </recommendedName>
</protein>
<dbReference type="GO" id="GO:0003676">
    <property type="term" value="F:nucleic acid binding"/>
    <property type="evidence" value="ECO:0007669"/>
    <property type="project" value="InterPro"/>
</dbReference>
<dbReference type="EMBL" id="JAKOGI010001010">
    <property type="protein sequence ID" value="KAJ8428401.1"/>
    <property type="molecule type" value="Genomic_DNA"/>
</dbReference>
<evidence type="ECO:0008006" key="11">
    <source>
        <dbReference type="Google" id="ProtNLM"/>
    </source>
</evidence>
<keyword evidence="6" id="KW-0472">Membrane</keyword>
<dbReference type="PANTHER" id="PTHR31973">
    <property type="entry name" value="POLYPROTEIN, PUTATIVE-RELATED"/>
    <property type="match status" value="1"/>
</dbReference>
<sequence length="387" mass="43267">MSGHLQKLGCKMNNRKIGVANWKNGVGERIEKKLKKICDKMGSVVEVQRFNRGIGEYSVRLTNDRLLVVRLRDGTCSCKWWQLRGLPCVHAMAVIEREKLYVYDYVKPCYKAPTQMTIYMNAVHPMETHDSGVVDGDTGLVVGGDDLDEDFNRRILPPKNPRGAGRPKKRRVESQTQGWKPRRCSKCGDLGHYKNTCCNPRADVDADYPDDVIASPAMSPAVLGGRIVGVFCLPAAGNSGNDSANPTNHVAQPGMMLARRPKSWSTMTTTAEDTHVLVMILCCAHLLTPLELFVDCHQDEYACGYFEEVDPEYPSRAMEVIDDLVADMREARDVLLEERNNQYWMEEEDRAVEDGMRAELDELNGVVGVAFAAIVVLVAALLVMWSL</sequence>
<proteinExistence type="predicted"/>
<gene>
    <name evidence="9" type="ORF">Cgig2_033882</name>
</gene>